<feature type="region of interest" description="Disordered" evidence="1">
    <location>
        <begin position="1"/>
        <end position="20"/>
    </location>
</feature>
<evidence type="ECO:0000313" key="3">
    <source>
        <dbReference type="EMBL" id="RDJ12203.1"/>
    </source>
</evidence>
<dbReference type="SUPFAM" id="SSF55729">
    <property type="entry name" value="Acyl-CoA N-acyltransferases (Nat)"/>
    <property type="match status" value="1"/>
</dbReference>
<feature type="domain" description="N-acetyltransferase" evidence="2">
    <location>
        <begin position="114"/>
        <end position="262"/>
    </location>
</feature>
<dbReference type="CDD" id="cd04301">
    <property type="entry name" value="NAT_SF"/>
    <property type="match status" value="1"/>
</dbReference>
<gene>
    <name evidence="3" type="ORF">B5K06_10665</name>
</gene>
<feature type="compositionally biased region" description="Basic and acidic residues" evidence="1">
    <location>
        <begin position="8"/>
        <end position="20"/>
    </location>
</feature>
<sequence>MTYYGTEKQQRLQRQSDEAQPKIAATPGLVQAGRFFSVDNFDLIDWAFVDERLALDGVFGFRMMSATCIEDIRLKLGPSYRVDVWSVCRADRTAATRACTVILEDDIPGGLTRVNLPADPDNDAVRAVQTCMAENGIAPFSGAMLAGNIVPAVTIALADAQGHVVATAHANMPFNTHSKHSGTAWVGLIAVAAQQRGKGLGRLINALAVRAAFETLGADEVVEFVHADNIISRRMIEACSLRVDPGILCGLATPIVDARFTT</sequence>
<accession>A0A370KQY6</accession>
<dbReference type="Gene3D" id="3.40.630.30">
    <property type="match status" value="1"/>
</dbReference>
<evidence type="ECO:0000256" key="1">
    <source>
        <dbReference type="SAM" id="MobiDB-lite"/>
    </source>
</evidence>
<evidence type="ECO:0000259" key="2">
    <source>
        <dbReference type="PROSITE" id="PS51186"/>
    </source>
</evidence>
<evidence type="ECO:0000313" key="4">
    <source>
        <dbReference type="Proteomes" id="UP000254939"/>
    </source>
</evidence>
<comment type="caution">
    <text evidence="3">The sequence shown here is derived from an EMBL/GenBank/DDBJ whole genome shotgun (WGS) entry which is preliminary data.</text>
</comment>
<dbReference type="OrthoDB" id="8100468at2"/>
<dbReference type="RefSeq" id="WP_114712854.1">
    <property type="nucleotide sequence ID" value="NZ_KZ857259.1"/>
</dbReference>
<name>A0A370KQY6_9HYPH</name>
<proteinExistence type="predicted"/>
<dbReference type="PROSITE" id="PS51186">
    <property type="entry name" value="GNAT"/>
    <property type="match status" value="1"/>
</dbReference>
<dbReference type="AlphaFoldDB" id="A0A370KQY6"/>
<dbReference type="InterPro" id="IPR016181">
    <property type="entry name" value="Acyl_CoA_acyltransferase"/>
</dbReference>
<keyword evidence="3" id="KW-0808">Transferase</keyword>
<reference evidence="3 4" key="1">
    <citation type="submission" date="2017-03" db="EMBL/GenBank/DDBJ databases">
        <title>Genome analysis of Rhizobial strains effectives or ineffectives for nitrogen fixation isolated from bean seeds.</title>
        <authorList>
            <person name="Peralta H."/>
            <person name="Aguilar-Vera A."/>
            <person name="Mora Y."/>
            <person name="Vargas-Lagunas C."/>
            <person name="Girard L."/>
            <person name="Mora J."/>
        </authorList>
    </citation>
    <scope>NUCLEOTIDE SEQUENCE [LARGE SCALE GENOMIC DNA]</scope>
    <source>
        <strain evidence="3 4">CCGM3</strain>
    </source>
</reference>
<dbReference type="EMBL" id="NAAC01000011">
    <property type="protein sequence ID" value="RDJ12203.1"/>
    <property type="molecule type" value="Genomic_DNA"/>
</dbReference>
<organism evidence="3 4">
    <name type="scientific">Rhizobium grahamii</name>
    <dbReference type="NCBI Taxonomy" id="1120045"/>
    <lineage>
        <taxon>Bacteria</taxon>
        <taxon>Pseudomonadati</taxon>
        <taxon>Pseudomonadota</taxon>
        <taxon>Alphaproteobacteria</taxon>
        <taxon>Hyphomicrobiales</taxon>
        <taxon>Rhizobiaceae</taxon>
        <taxon>Rhizobium/Agrobacterium group</taxon>
        <taxon>Rhizobium</taxon>
    </lineage>
</organism>
<dbReference type="Pfam" id="PF00583">
    <property type="entry name" value="Acetyltransf_1"/>
    <property type="match status" value="1"/>
</dbReference>
<protein>
    <submittedName>
        <fullName evidence="3">GNAT family N-acetyltransferase</fullName>
    </submittedName>
</protein>
<dbReference type="InterPro" id="IPR000182">
    <property type="entry name" value="GNAT_dom"/>
</dbReference>
<dbReference type="Proteomes" id="UP000254939">
    <property type="component" value="Unassembled WGS sequence"/>
</dbReference>
<dbReference type="GO" id="GO:0016747">
    <property type="term" value="F:acyltransferase activity, transferring groups other than amino-acyl groups"/>
    <property type="evidence" value="ECO:0007669"/>
    <property type="project" value="InterPro"/>
</dbReference>